<evidence type="ECO:0000313" key="2">
    <source>
        <dbReference type="Proteomes" id="UP000624703"/>
    </source>
</evidence>
<sequence>MIADDVCIKKNETAYCDVTITADFTQSVSAKMKELMTNVKIDEAALQAQLKAEIDKMAKEKKWDAALVADLRAKASTNLAEQILAGAKEFDRQTDAAAKSCATKLKKQLNGESPAAVFMSGVYTYCEGSRNSASPGWSENVHNIEGWEKATLNIPYSIDLPIHIKVTADRKLGNASLDRKFHSKLAGKLSGSVSITPIGSIVILSPNTPETKVRGTAKITGTPKLLIESKSGFVCDLDSIDVKMSKYISELEGEWKAH</sequence>
<dbReference type="EMBL" id="JAENIM010000042">
    <property type="protein sequence ID" value="MBK1791954.1"/>
    <property type="molecule type" value="Genomic_DNA"/>
</dbReference>
<gene>
    <name evidence="1" type="ORF">JIN82_12405</name>
</gene>
<protein>
    <submittedName>
        <fullName evidence="1">Uncharacterized protein</fullName>
    </submittedName>
</protein>
<name>A0A8J7SKC1_9BACT</name>
<proteinExistence type="predicted"/>
<dbReference type="AlphaFoldDB" id="A0A8J7SKC1"/>
<dbReference type="Proteomes" id="UP000624703">
    <property type="component" value="Unassembled WGS sequence"/>
</dbReference>
<keyword evidence="2" id="KW-1185">Reference proteome</keyword>
<organism evidence="1 2">
    <name type="scientific">Persicirhabdus sediminis</name>
    <dbReference type="NCBI Taxonomy" id="454144"/>
    <lineage>
        <taxon>Bacteria</taxon>
        <taxon>Pseudomonadati</taxon>
        <taxon>Verrucomicrobiota</taxon>
        <taxon>Verrucomicrobiia</taxon>
        <taxon>Verrucomicrobiales</taxon>
        <taxon>Verrucomicrobiaceae</taxon>
        <taxon>Persicirhabdus</taxon>
    </lineage>
</organism>
<accession>A0A8J7SKC1</accession>
<comment type="caution">
    <text evidence="1">The sequence shown here is derived from an EMBL/GenBank/DDBJ whole genome shotgun (WGS) entry which is preliminary data.</text>
</comment>
<evidence type="ECO:0000313" key="1">
    <source>
        <dbReference type="EMBL" id="MBK1791954.1"/>
    </source>
</evidence>
<reference evidence="1" key="1">
    <citation type="submission" date="2021-01" db="EMBL/GenBank/DDBJ databases">
        <title>Modified the classification status of verrucomicrobia.</title>
        <authorList>
            <person name="Feng X."/>
        </authorList>
    </citation>
    <scope>NUCLEOTIDE SEQUENCE</scope>
    <source>
        <strain evidence="1">_KCTC 22039</strain>
    </source>
</reference>